<evidence type="ECO:0000313" key="4">
    <source>
        <dbReference type="Proteomes" id="UP000824124"/>
    </source>
</evidence>
<sequence>MKNISLNNYSIDYSKHAPALASDAGDFLLHVSSLERARRNLAREAERKAETPKYAPPPPKPVPRPEPPQEDPPKTRRTATNRGKPKRPPVIVAIISGLFVSAVVLLAATGLYGTYCFSRGLPGDVNVYASTAMYCLAVFCGSFWAGAVVKRQSLMPVYVIAGAYLATSIAVSLHLFELSEFKFTMLLLKIILTAGSALLGFVLSLIPYLINRAIKSQRQKERERRLRRKAHY</sequence>
<evidence type="ECO:0000256" key="1">
    <source>
        <dbReference type="SAM" id="MobiDB-lite"/>
    </source>
</evidence>
<protein>
    <submittedName>
        <fullName evidence="3">TIGR04086 family membrane protein</fullName>
    </submittedName>
</protein>
<feature type="transmembrane region" description="Helical" evidence="2">
    <location>
        <begin position="90"/>
        <end position="115"/>
    </location>
</feature>
<feature type="transmembrane region" description="Helical" evidence="2">
    <location>
        <begin position="188"/>
        <end position="210"/>
    </location>
</feature>
<evidence type="ECO:0000313" key="3">
    <source>
        <dbReference type="EMBL" id="HIU10494.1"/>
    </source>
</evidence>
<reference evidence="3" key="1">
    <citation type="submission" date="2020-10" db="EMBL/GenBank/DDBJ databases">
        <authorList>
            <person name="Gilroy R."/>
        </authorList>
    </citation>
    <scope>NUCLEOTIDE SEQUENCE</scope>
    <source>
        <strain evidence="3">2830</strain>
    </source>
</reference>
<keyword evidence="2" id="KW-1133">Transmembrane helix</keyword>
<feature type="transmembrane region" description="Helical" evidence="2">
    <location>
        <begin position="127"/>
        <end position="149"/>
    </location>
</feature>
<dbReference type="EMBL" id="DVMH01000022">
    <property type="protein sequence ID" value="HIU10494.1"/>
    <property type="molecule type" value="Genomic_DNA"/>
</dbReference>
<dbReference type="Proteomes" id="UP000824124">
    <property type="component" value="Unassembled WGS sequence"/>
</dbReference>
<feature type="region of interest" description="Disordered" evidence="1">
    <location>
        <begin position="41"/>
        <end position="85"/>
    </location>
</feature>
<dbReference type="SUPFAM" id="SSF103473">
    <property type="entry name" value="MFS general substrate transporter"/>
    <property type="match status" value="1"/>
</dbReference>
<proteinExistence type="predicted"/>
<feature type="compositionally biased region" description="Basic and acidic residues" evidence="1">
    <location>
        <begin position="41"/>
        <end position="51"/>
    </location>
</feature>
<dbReference type="AlphaFoldDB" id="A0A9D1HJN3"/>
<accession>A0A9D1HJN3</accession>
<dbReference type="InterPro" id="IPR036259">
    <property type="entry name" value="MFS_trans_sf"/>
</dbReference>
<feature type="transmembrane region" description="Helical" evidence="2">
    <location>
        <begin position="156"/>
        <end position="176"/>
    </location>
</feature>
<organism evidence="3 4">
    <name type="scientific">Candidatus Avidehalobacter gallistercoris</name>
    <dbReference type="NCBI Taxonomy" id="2840694"/>
    <lineage>
        <taxon>Bacteria</taxon>
        <taxon>Bacillati</taxon>
        <taxon>Bacillota</taxon>
        <taxon>Clostridia</taxon>
        <taxon>Eubacteriales</taxon>
        <taxon>Peptococcaceae</taxon>
        <taxon>Peptococcaceae incertae sedis</taxon>
        <taxon>Candidatus Avidehalobacter</taxon>
    </lineage>
</organism>
<reference evidence="3" key="2">
    <citation type="journal article" date="2021" name="PeerJ">
        <title>Extensive microbial diversity within the chicken gut microbiome revealed by metagenomics and culture.</title>
        <authorList>
            <person name="Gilroy R."/>
            <person name="Ravi A."/>
            <person name="Getino M."/>
            <person name="Pursley I."/>
            <person name="Horton D.L."/>
            <person name="Alikhan N.F."/>
            <person name="Baker D."/>
            <person name="Gharbi K."/>
            <person name="Hall N."/>
            <person name="Watson M."/>
            <person name="Adriaenssens E.M."/>
            <person name="Foster-Nyarko E."/>
            <person name="Jarju S."/>
            <person name="Secka A."/>
            <person name="Antonio M."/>
            <person name="Oren A."/>
            <person name="Chaudhuri R.R."/>
            <person name="La Ragione R."/>
            <person name="Hildebrand F."/>
            <person name="Pallen M.J."/>
        </authorList>
    </citation>
    <scope>NUCLEOTIDE SEQUENCE</scope>
    <source>
        <strain evidence="3">2830</strain>
    </source>
</reference>
<keyword evidence="2" id="KW-0472">Membrane</keyword>
<comment type="caution">
    <text evidence="3">The sequence shown here is derived from an EMBL/GenBank/DDBJ whole genome shotgun (WGS) entry which is preliminary data.</text>
</comment>
<name>A0A9D1HJN3_9FIRM</name>
<feature type="compositionally biased region" description="Basic residues" evidence="1">
    <location>
        <begin position="75"/>
        <end position="85"/>
    </location>
</feature>
<feature type="compositionally biased region" description="Pro residues" evidence="1">
    <location>
        <begin position="54"/>
        <end position="66"/>
    </location>
</feature>
<gene>
    <name evidence="3" type="ORF">IAB00_04510</name>
</gene>
<keyword evidence="2" id="KW-0812">Transmembrane</keyword>
<evidence type="ECO:0000256" key="2">
    <source>
        <dbReference type="SAM" id="Phobius"/>
    </source>
</evidence>